<comment type="caution">
    <text evidence="1">The sequence shown here is derived from an EMBL/GenBank/DDBJ whole genome shotgun (WGS) entry which is preliminary data.</text>
</comment>
<protein>
    <recommendedName>
        <fullName evidence="3">Encoded protein</fullName>
    </recommendedName>
</protein>
<gene>
    <name evidence="1" type="ORF">DUNSADRAFT_2242</name>
</gene>
<organism evidence="1 2">
    <name type="scientific">Dunaliella salina</name>
    <name type="common">Green alga</name>
    <name type="synonym">Protococcus salinus</name>
    <dbReference type="NCBI Taxonomy" id="3046"/>
    <lineage>
        <taxon>Eukaryota</taxon>
        <taxon>Viridiplantae</taxon>
        <taxon>Chlorophyta</taxon>
        <taxon>core chlorophytes</taxon>
        <taxon>Chlorophyceae</taxon>
        <taxon>CS clade</taxon>
        <taxon>Chlamydomonadales</taxon>
        <taxon>Dunaliellaceae</taxon>
        <taxon>Dunaliella</taxon>
    </lineage>
</organism>
<evidence type="ECO:0008006" key="3">
    <source>
        <dbReference type="Google" id="ProtNLM"/>
    </source>
</evidence>
<accession>A0ABQ7GVY7</accession>
<keyword evidence="2" id="KW-1185">Reference proteome</keyword>
<evidence type="ECO:0000313" key="2">
    <source>
        <dbReference type="Proteomes" id="UP000815325"/>
    </source>
</evidence>
<name>A0ABQ7GVY7_DUNSA</name>
<dbReference type="EMBL" id="MU069566">
    <property type="protein sequence ID" value="KAF5838779.1"/>
    <property type="molecule type" value="Genomic_DNA"/>
</dbReference>
<sequence>MLLVFVELERLQVPHTGDTPLRCTPLFLPGTDYSEDDGNLLNTYSQIWTSTEDKIFAELSYVDSGCFEPILVSMFPQGLLSKDMRLRDKEEELKADQRRWLFGLAVLQLQEGQLPLPMDKPLWFFSPLTLLLNQLLLSFTPPHAANTHKRVSPCTEPRAHLLNRNKGAHYLCAGLSGFGVCIRSMPMCFIAT</sequence>
<reference evidence="1" key="1">
    <citation type="submission" date="2017-08" db="EMBL/GenBank/DDBJ databases">
        <authorList>
            <person name="Polle J.E."/>
            <person name="Barry K."/>
            <person name="Cushman J."/>
            <person name="Schmutz J."/>
            <person name="Tran D."/>
            <person name="Hathwaick L.T."/>
            <person name="Yim W.C."/>
            <person name="Jenkins J."/>
            <person name="Mckie-Krisberg Z.M."/>
            <person name="Prochnik S."/>
            <person name="Lindquist E."/>
            <person name="Dockter R.B."/>
            <person name="Adam C."/>
            <person name="Molina H."/>
            <person name="Bunkerborg J."/>
            <person name="Jin E."/>
            <person name="Buchheim M."/>
            <person name="Magnuson J."/>
        </authorList>
    </citation>
    <scope>NUCLEOTIDE SEQUENCE</scope>
    <source>
        <strain evidence="1">CCAP 19/18</strain>
    </source>
</reference>
<evidence type="ECO:0000313" key="1">
    <source>
        <dbReference type="EMBL" id="KAF5838779.1"/>
    </source>
</evidence>
<dbReference type="Proteomes" id="UP000815325">
    <property type="component" value="Unassembled WGS sequence"/>
</dbReference>
<proteinExistence type="predicted"/>